<comment type="caution">
    <text evidence="2">The sequence shown here is derived from an EMBL/GenBank/DDBJ whole genome shotgun (WGS) entry which is preliminary data.</text>
</comment>
<feature type="signal peptide" evidence="1">
    <location>
        <begin position="1"/>
        <end position="28"/>
    </location>
</feature>
<dbReference type="Proteomes" id="UP000323274">
    <property type="component" value="Unassembled WGS sequence"/>
</dbReference>
<protein>
    <submittedName>
        <fullName evidence="2">Uncharacterized protein</fullName>
    </submittedName>
</protein>
<name>A0A5A5U3F0_LEUCI</name>
<sequence length="187" mass="20743">MQKRTYRMVYGFITLLALVCLIDAVATAKRNNDTIKASQTEIKQLSHQTQTNQKAAKAYEQVESSDIRNTDDFQKIGHQFIVEMFDLLKKQQINDPKSKVANDKVVSAFLGATFGGDVDEGRPVIKLLEEDMTYSKSADGTGIGFGQVSYTQSGKKQEISLLMHMQGNQITELQVGKVRDTSGSGEK</sequence>
<organism evidence="2 3">
    <name type="scientific">Leuconostoc citreum</name>
    <dbReference type="NCBI Taxonomy" id="33964"/>
    <lineage>
        <taxon>Bacteria</taxon>
        <taxon>Bacillati</taxon>
        <taxon>Bacillota</taxon>
        <taxon>Bacilli</taxon>
        <taxon>Lactobacillales</taxon>
        <taxon>Lactobacillaceae</taxon>
        <taxon>Leuconostoc</taxon>
    </lineage>
</organism>
<dbReference type="EMBL" id="BJJW01000025">
    <property type="protein sequence ID" value="GDZ84726.1"/>
    <property type="molecule type" value="Genomic_DNA"/>
</dbReference>
<reference evidence="2 3" key="1">
    <citation type="submission" date="2019-04" db="EMBL/GenBank/DDBJ databases">
        <title>A pseudo-fructophilic Leuconostoc citreum strain F192-5 isolated from peel of satsuma mandarin: the first report for isolation and characterization of strain-dependent fructophilic-like characteristics.</title>
        <authorList>
            <person name="Maeno S."/>
            <person name="Tanizawa Y."/>
            <person name="Kajikawa A."/>
            <person name="Kanesaki Y."/>
            <person name="Kubota E."/>
            <person name="Arita M."/>
            <person name="Leon D."/>
            <person name="Endo A."/>
        </authorList>
    </citation>
    <scope>NUCLEOTIDE SEQUENCE [LARGE SCALE GENOMIC DNA]</scope>
    <source>
        <strain evidence="2 3">F192-5</strain>
    </source>
</reference>
<feature type="chain" id="PRO_5039678000" evidence="1">
    <location>
        <begin position="29"/>
        <end position="187"/>
    </location>
</feature>
<dbReference type="RefSeq" id="WP_133286165.1">
    <property type="nucleotide sequence ID" value="NZ_BJJW01000025.1"/>
</dbReference>
<gene>
    <name evidence="2" type="ORF">LCIT_19680</name>
</gene>
<proteinExistence type="predicted"/>
<keyword evidence="1" id="KW-0732">Signal</keyword>
<accession>A0A5A5U3F0</accession>
<evidence type="ECO:0000313" key="2">
    <source>
        <dbReference type="EMBL" id="GDZ84726.1"/>
    </source>
</evidence>
<evidence type="ECO:0000313" key="3">
    <source>
        <dbReference type="Proteomes" id="UP000323274"/>
    </source>
</evidence>
<dbReference type="AlphaFoldDB" id="A0A5A5U3F0"/>
<evidence type="ECO:0000256" key="1">
    <source>
        <dbReference type="SAM" id="SignalP"/>
    </source>
</evidence>